<protein>
    <submittedName>
        <fullName evidence="2">Uncharacterized protein</fullName>
    </submittedName>
</protein>
<accession>A0A7C8MFX2</accession>
<dbReference type="Proteomes" id="UP000481861">
    <property type="component" value="Unassembled WGS sequence"/>
</dbReference>
<gene>
    <name evidence="2" type="ORF">BDV95DRAFT_592453</name>
</gene>
<comment type="caution">
    <text evidence="2">The sequence shown here is derived from an EMBL/GenBank/DDBJ whole genome shotgun (WGS) entry which is preliminary data.</text>
</comment>
<evidence type="ECO:0000256" key="1">
    <source>
        <dbReference type="SAM" id="MobiDB-lite"/>
    </source>
</evidence>
<sequence length="149" mass="16175">MSHQTNGEDETTRDITVITSHRSSEPMVPHQLDLSELSPTPAQSDSESDFGGDRGSEIEESSSEDESRGDAATAHLFALPIRTRTTAVLAHMNFNPENHRENEGRGASPFALPIRTRAVTVLPHTDSESETPSGNESRGNLGTTNPWPI</sequence>
<feature type="compositionally biased region" description="Polar residues" evidence="1">
    <location>
        <begin position="130"/>
        <end position="149"/>
    </location>
</feature>
<evidence type="ECO:0000313" key="2">
    <source>
        <dbReference type="EMBL" id="KAF2874363.1"/>
    </source>
</evidence>
<name>A0A7C8MFX2_9PLEO</name>
<dbReference type="EMBL" id="JAADJZ010000006">
    <property type="protein sequence ID" value="KAF2874363.1"/>
    <property type="molecule type" value="Genomic_DNA"/>
</dbReference>
<evidence type="ECO:0000313" key="3">
    <source>
        <dbReference type="Proteomes" id="UP000481861"/>
    </source>
</evidence>
<organism evidence="2 3">
    <name type="scientific">Massariosphaeria phaeospora</name>
    <dbReference type="NCBI Taxonomy" id="100035"/>
    <lineage>
        <taxon>Eukaryota</taxon>
        <taxon>Fungi</taxon>
        <taxon>Dikarya</taxon>
        <taxon>Ascomycota</taxon>
        <taxon>Pezizomycotina</taxon>
        <taxon>Dothideomycetes</taxon>
        <taxon>Pleosporomycetidae</taxon>
        <taxon>Pleosporales</taxon>
        <taxon>Pleosporales incertae sedis</taxon>
        <taxon>Massariosphaeria</taxon>
    </lineage>
</organism>
<reference evidence="2 3" key="1">
    <citation type="submission" date="2020-01" db="EMBL/GenBank/DDBJ databases">
        <authorList>
            <consortium name="DOE Joint Genome Institute"/>
            <person name="Haridas S."/>
            <person name="Albert R."/>
            <person name="Binder M."/>
            <person name="Bloem J."/>
            <person name="Labutti K."/>
            <person name="Salamov A."/>
            <person name="Andreopoulos B."/>
            <person name="Baker S.E."/>
            <person name="Barry K."/>
            <person name="Bills G."/>
            <person name="Bluhm B.H."/>
            <person name="Cannon C."/>
            <person name="Castanera R."/>
            <person name="Culley D.E."/>
            <person name="Daum C."/>
            <person name="Ezra D."/>
            <person name="Gonzalez J.B."/>
            <person name="Henrissat B."/>
            <person name="Kuo A."/>
            <person name="Liang C."/>
            <person name="Lipzen A."/>
            <person name="Lutzoni F."/>
            <person name="Magnuson J."/>
            <person name="Mondo S."/>
            <person name="Nolan M."/>
            <person name="Ohm R."/>
            <person name="Pangilinan J."/>
            <person name="Park H.-J.H."/>
            <person name="Ramirez L."/>
            <person name="Alfaro M."/>
            <person name="Sun H."/>
            <person name="Tritt A."/>
            <person name="Yoshinaga Y."/>
            <person name="Zwiers L.-H.L."/>
            <person name="Turgeon B.G."/>
            <person name="Goodwin S.B."/>
            <person name="Spatafora J.W."/>
            <person name="Crous P.W."/>
            <person name="Grigoriev I.V."/>
        </authorList>
    </citation>
    <scope>NUCLEOTIDE SEQUENCE [LARGE SCALE GENOMIC DNA]</scope>
    <source>
        <strain evidence="2 3">CBS 611.86</strain>
    </source>
</reference>
<feature type="region of interest" description="Disordered" evidence="1">
    <location>
        <begin position="1"/>
        <end position="73"/>
    </location>
</feature>
<keyword evidence="3" id="KW-1185">Reference proteome</keyword>
<dbReference type="AlphaFoldDB" id="A0A7C8MFX2"/>
<feature type="region of interest" description="Disordered" evidence="1">
    <location>
        <begin position="95"/>
        <end position="149"/>
    </location>
</feature>
<proteinExistence type="predicted"/>